<evidence type="ECO:0000313" key="4">
    <source>
        <dbReference type="Proteomes" id="UP000619295"/>
    </source>
</evidence>
<dbReference type="InterPro" id="IPR014567">
    <property type="entry name" value="UCP031900"/>
</dbReference>
<gene>
    <name evidence="3" type="ORF">IED13_17710</name>
</gene>
<evidence type="ECO:0000313" key="3">
    <source>
        <dbReference type="EMBL" id="MBD3847540.1"/>
    </source>
</evidence>
<protein>
    <submittedName>
        <fullName evidence="3">Esterase-like activity of phytase family protein</fullName>
    </submittedName>
</protein>
<reference evidence="3" key="1">
    <citation type="submission" date="2020-09" db="EMBL/GenBank/DDBJ databases">
        <title>Bosea spartocytisi sp. nov. a root nodule endophyte of Spartocytisus supranubius in the high mountain ecosystem fo the Teide National Park (Canary Islands, Spain).</title>
        <authorList>
            <person name="Pulido-Suarez L."/>
            <person name="Peix A."/>
            <person name="Igual J.M."/>
            <person name="Socas-Perez N."/>
            <person name="Velazquez E."/>
            <person name="Flores-Felix J.D."/>
            <person name="Leon-Barrios M."/>
        </authorList>
    </citation>
    <scope>NUCLEOTIDE SEQUENCE</scope>
    <source>
        <strain evidence="3">SSUT16</strain>
    </source>
</reference>
<dbReference type="InterPro" id="IPR027372">
    <property type="entry name" value="Phytase-like_dom"/>
</dbReference>
<organism evidence="3 4">
    <name type="scientific">Bosea spartocytisi</name>
    <dbReference type="NCBI Taxonomy" id="2773451"/>
    <lineage>
        <taxon>Bacteria</taxon>
        <taxon>Pseudomonadati</taxon>
        <taxon>Pseudomonadota</taxon>
        <taxon>Alphaproteobacteria</taxon>
        <taxon>Hyphomicrobiales</taxon>
        <taxon>Boseaceae</taxon>
        <taxon>Bosea</taxon>
    </lineage>
</organism>
<keyword evidence="4" id="KW-1185">Reference proteome</keyword>
<dbReference type="PIRSF" id="PIRSF031900">
    <property type="entry name" value="UCP031900"/>
    <property type="match status" value="1"/>
</dbReference>
<feature type="signal peptide" evidence="1">
    <location>
        <begin position="1"/>
        <end position="23"/>
    </location>
</feature>
<feature type="chain" id="PRO_5037139714" evidence="1">
    <location>
        <begin position="24"/>
        <end position="332"/>
    </location>
</feature>
<evidence type="ECO:0000256" key="1">
    <source>
        <dbReference type="SAM" id="SignalP"/>
    </source>
</evidence>
<dbReference type="Pfam" id="PF13449">
    <property type="entry name" value="Phytase-like"/>
    <property type="match status" value="1"/>
</dbReference>
<comment type="caution">
    <text evidence="3">The sequence shown here is derived from an EMBL/GenBank/DDBJ whole genome shotgun (WGS) entry which is preliminary data.</text>
</comment>
<keyword evidence="1" id="KW-0732">Signal</keyword>
<proteinExistence type="predicted"/>
<feature type="domain" description="Phytase-like" evidence="2">
    <location>
        <begin position="68"/>
        <end position="317"/>
    </location>
</feature>
<evidence type="ECO:0000259" key="2">
    <source>
        <dbReference type="Pfam" id="PF13449"/>
    </source>
</evidence>
<sequence length="332" mass="35982">MRLSRRGLLAGLGSLALPPAAQAIEQNRFSVEIGARRIAAFEPRSPEKRRFGALQFRGGLVLSCSHPRFGGFSGLWRSVDGRELVSVSDRGYWLTAKVASDAGRLVGLGSAEMAPILGASGRPLARTRSFDTESLAIAGGVAYVGVERTHEVLRFDWAGEGVEARARSLPVPPEVKRLPSNRSLEAVGVVPAGPLAGTVVAIAERSGRENEPTLGVILSPGRPGLFKVVRHDGYDITDLAFLPSGDMLVLERWYRPWRGVGMRIRRIAGRDLKPGALLDGPYLIEADLGFEIDNMEGLSVHLDQGRTILTLISDDNFSILQRTLLLEFELVA</sequence>
<accession>A0A927HZF6</accession>
<dbReference type="Proteomes" id="UP000619295">
    <property type="component" value="Unassembled WGS sequence"/>
</dbReference>
<name>A0A927HZF6_9HYPH</name>
<dbReference type="EMBL" id="JACXWY010000011">
    <property type="protein sequence ID" value="MBD3847540.1"/>
    <property type="molecule type" value="Genomic_DNA"/>
</dbReference>
<dbReference type="RefSeq" id="WP_191124937.1">
    <property type="nucleotide sequence ID" value="NZ_JACXWY010000011.1"/>
</dbReference>
<dbReference type="AlphaFoldDB" id="A0A927HZF6"/>